<dbReference type="RefSeq" id="WP_128387607.1">
    <property type="nucleotide sequence ID" value="NZ_CP035037.1"/>
</dbReference>
<evidence type="ECO:0000313" key="5">
    <source>
        <dbReference type="EMBL" id="QAB18900.1"/>
    </source>
</evidence>
<evidence type="ECO:0000256" key="2">
    <source>
        <dbReference type="SAM" id="MobiDB-lite"/>
    </source>
</evidence>
<name>A0ABX5QIZ6_9MICO</name>
<evidence type="ECO:0000256" key="1">
    <source>
        <dbReference type="ARBA" id="ARBA00022729"/>
    </source>
</evidence>
<dbReference type="InterPro" id="IPR030678">
    <property type="entry name" value="Peptide/Ni-bd"/>
</dbReference>
<sequence>MTGRIPGAGGAPAPDRTHATGRRARSRTARLLAAAGVGALAIGALAGCGQSAVGRDAGTFELTAHTPQPAGDIDSFTWALATEPYSLDPAYAFDYADNTVLSNMCESLLRWNSDLSQSPGLATAVDHPDPLSWVYTIREGVRFHDGTPMTPNDVVVSLSRHLDPEVASFWYDSFKNVDTIEQTGEHEVTVRTVVPDSQFNQLMSAAPGVIQSAQSTEQAGADYGNQSTGVNCSGPFSFGEWRAGESITLERFDDYWDPDLRAKAEQMTFVVLNDPNARVNALQTGEIDGAWTIPSNAIDVLRASDTGSVYFGTNATVQSLIVSDMEGPLGDARVRQALTMSIDREALVRAAVQGYGSPSDALTSESVWINGDPDAVREAFDDLPDHDYDLEAARELVREAGAEGAKITYVTASLDSSFDVISQAVASAGREIGLDIEIETRTPNAYTLLFSDPTAIEGVDLFATTWYLSSTDPLEMYAVIRTGEFSNYGQWSNPEFDDVVNRALQTDDAGERSFLSAEAQRIASEELPWIPLIDLPTTLWMGDRITGVDPSISYMYYPWAATIGRAER</sequence>
<feature type="compositionally biased region" description="Gly residues" evidence="2">
    <location>
        <begin position="1"/>
        <end position="10"/>
    </location>
</feature>
<keyword evidence="3" id="KW-1133">Transmembrane helix</keyword>
<organism evidence="5 6">
    <name type="scientific">Leucobacter muris</name>
    <dbReference type="NCBI Taxonomy" id="1935379"/>
    <lineage>
        <taxon>Bacteria</taxon>
        <taxon>Bacillati</taxon>
        <taxon>Actinomycetota</taxon>
        <taxon>Actinomycetes</taxon>
        <taxon>Micrococcales</taxon>
        <taxon>Microbacteriaceae</taxon>
        <taxon>Leucobacter</taxon>
    </lineage>
</organism>
<dbReference type="InterPro" id="IPR000914">
    <property type="entry name" value="SBP_5_dom"/>
</dbReference>
<dbReference type="PANTHER" id="PTHR30290:SF38">
    <property type="entry name" value="D,D-DIPEPTIDE-BINDING PERIPLASMIC PROTEIN DDPA-RELATED"/>
    <property type="match status" value="1"/>
</dbReference>
<dbReference type="PANTHER" id="PTHR30290">
    <property type="entry name" value="PERIPLASMIC BINDING COMPONENT OF ABC TRANSPORTER"/>
    <property type="match status" value="1"/>
</dbReference>
<accession>A0ABX5QIZ6</accession>
<dbReference type="InterPro" id="IPR039424">
    <property type="entry name" value="SBP_5"/>
</dbReference>
<keyword evidence="1" id="KW-0732">Signal</keyword>
<feature type="region of interest" description="Disordered" evidence="2">
    <location>
        <begin position="1"/>
        <end position="25"/>
    </location>
</feature>
<dbReference type="Proteomes" id="UP000285768">
    <property type="component" value="Chromosome"/>
</dbReference>
<dbReference type="Gene3D" id="3.90.76.10">
    <property type="entry name" value="Dipeptide-binding Protein, Domain 1"/>
    <property type="match status" value="1"/>
</dbReference>
<evidence type="ECO:0000259" key="4">
    <source>
        <dbReference type="Pfam" id="PF00496"/>
    </source>
</evidence>
<evidence type="ECO:0000256" key="3">
    <source>
        <dbReference type="SAM" id="Phobius"/>
    </source>
</evidence>
<feature type="transmembrane region" description="Helical" evidence="3">
    <location>
        <begin position="31"/>
        <end position="53"/>
    </location>
</feature>
<dbReference type="Pfam" id="PF00496">
    <property type="entry name" value="SBP_bac_5"/>
    <property type="match status" value="1"/>
</dbReference>
<proteinExistence type="predicted"/>
<protein>
    <submittedName>
        <fullName evidence="5">ABC transporter substrate-binding protein</fullName>
    </submittedName>
</protein>
<dbReference type="Gene3D" id="3.10.105.10">
    <property type="entry name" value="Dipeptide-binding Protein, Domain 3"/>
    <property type="match status" value="1"/>
</dbReference>
<evidence type="ECO:0000313" key="6">
    <source>
        <dbReference type="Proteomes" id="UP000285768"/>
    </source>
</evidence>
<feature type="domain" description="Solute-binding protein family 5" evidence="4">
    <location>
        <begin position="118"/>
        <end position="481"/>
    </location>
</feature>
<dbReference type="SUPFAM" id="SSF53850">
    <property type="entry name" value="Periplasmic binding protein-like II"/>
    <property type="match status" value="1"/>
</dbReference>
<dbReference type="Gene3D" id="3.40.190.10">
    <property type="entry name" value="Periplasmic binding protein-like II"/>
    <property type="match status" value="1"/>
</dbReference>
<keyword evidence="6" id="KW-1185">Reference proteome</keyword>
<keyword evidence="3" id="KW-0812">Transmembrane</keyword>
<dbReference type="PIRSF" id="PIRSF002741">
    <property type="entry name" value="MppA"/>
    <property type="match status" value="1"/>
</dbReference>
<dbReference type="CDD" id="cd00995">
    <property type="entry name" value="PBP2_NikA_DppA_OppA_like"/>
    <property type="match status" value="1"/>
</dbReference>
<dbReference type="EMBL" id="CP035037">
    <property type="protein sequence ID" value="QAB18900.1"/>
    <property type="molecule type" value="Genomic_DNA"/>
</dbReference>
<reference evidence="5 6" key="1">
    <citation type="submission" date="2019-01" db="EMBL/GenBank/DDBJ databases">
        <title>Leucobacter muris sp. nov. isolated from the nose of a laboratory mouse.</title>
        <authorList>
            <person name="Benga L."/>
            <person name="Sproeer C."/>
            <person name="Schumann P."/>
            <person name="Verbarg S."/>
            <person name="Bunk B."/>
            <person name="Engelhardt E."/>
            <person name="Benten P.M."/>
            <person name="Sager M."/>
        </authorList>
    </citation>
    <scope>NUCLEOTIDE SEQUENCE [LARGE SCALE GENOMIC DNA]</scope>
    <source>
        <strain evidence="5 6">DSM 101948</strain>
    </source>
</reference>
<gene>
    <name evidence="5" type="ORF">Leucomu_14125</name>
</gene>
<keyword evidence="3" id="KW-0472">Membrane</keyword>